<accession>A0A4Q2RLY0</accession>
<reference evidence="2 3" key="2">
    <citation type="submission" date="2019-02" db="EMBL/GenBank/DDBJ databases">
        <title>'Lichenibacterium ramalinii' gen. nov. sp. nov., 'Lichenibacterium minor' gen. nov. sp. nov.</title>
        <authorList>
            <person name="Pankratov T."/>
        </authorList>
    </citation>
    <scope>NUCLEOTIDE SEQUENCE [LARGE SCALE GENOMIC DNA]</scope>
    <source>
        <strain evidence="2 3">RmlP001</strain>
    </source>
</reference>
<feature type="region of interest" description="Disordered" evidence="1">
    <location>
        <begin position="38"/>
        <end position="64"/>
    </location>
</feature>
<proteinExistence type="predicted"/>
<evidence type="ECO:0000313" key="3">
    <source>
        <dbReference type="Proteomes" id="UP000289411"/>
    </source>
</evidence>
<comment type="caution">
    <text evidence="2">The sequence shown here is derived from an EMBL/GenBank/DDBJ whole genome shotgun (WGS) entry which is preliminary data.</text>
</comment>
<keyword evidence="3" id="KW-1185">Reference proteome</keyword>
<evidence type="ECO:0000313" key="2">
    <source>
        <dbReference type="EMBL" id="RYB07861.1"/>
    </source>
</evidence>
<dbReference type="Proteomes" id="UP000289411">
    <property type="component" value="Unassembled WGS sequence"/>
</dbReference>
<protein>
    <submittedName>
        <fullName evidence="2">Uncharacterized protein</fullName>
    </submittedName>
</protein>
<sequence length="64" mass="6461">MGARVNGFVPVVEASLLTASGIAADAVRSAVVHPRLRTALPEPASSRPPHRPAGAVLPKGGLGR</sequence>
<evidence type="ECO:0000256" key="1">
    <source>
        <dbReference type="SAM" id="MobiDB-lite"/>
    </source>
</evidence>
<dbReference type="AlphaFoldDB" id="A0A4Q2RLY0"/>
<dbReference type="EMBL" id="QYBC01000001">
    <property type="protein sequence ID" value="RYB07861.1"/>
    <property type="molecule type" value="Genomic_DNA"/>
</dbReference>
<reference evidence="2 3" key="1">
    <citation type="submission" date="2018-09" db="EMBL/GenBank/DDBJ databases">
        <authorList>
            <person name="Grouzdev D.S."/>
            <person name="Krutkina M.S."/>
        </authorList>
    </citation>
    <scope>NUCLEOTIDE SEQUENCE [LARGE SCALE GENOMIC DNA]</scope>
    <source>
        <strain evidence="2 3">RmlP001</strain>
    </source>
</reference>
<name>A0A4Q2RLY0_9HYPH</name>
<gene>
    <name evidence="2" type="ORF">D3272_01715</name>
</gene>
<organism evidence="2 3">
    <name type="scientific">Lichenibacterium ramalinae</name>
    <dbReference type="NCBI Taxonomy" id="2316527"/>
    <lineage>
        <taxon>Bacteria</taxon>
        <taxon>Pseudomonadati</taxon>
        <taxon>Pseudomonadota</taxon>
        <taxon>Alphaproteobacteria</taxon>
        <taxon>Hyphomicrobiales</taxon>
        <taxon>Lichenihabitantaceae</taxon>
        <taxon>Lichenibacterium</taxon>
    </lineage>
</organism>